<dbReference type="OrthoDB" id="1090267at2"/>
<dbReference type="InterPro" id="IPR011990">
    <property type="entry name" value="TPR-like_helical_dom_sf"/>
</dbReference>
<dbReference type="EMBL" id="WRXO01000004">
    <property type="protein sequence ID" value="MVT41952.1"/>
    <property type="molecule type" value="Genomic_DNA"/>
</dbReference>
<evidence type="ECO:0000313" key="4">
    <source>
        <dbReference type="Proteomes" id="UP000468388"/>
    </source>
</evidence>
<comment type="caution">
    <text evidence="3">The sequence shown here is derived from an EMBL/GenBank/DDBJ whole genome shotgun (WGS) entry which is preliminary data.</text>
</comment>
<evidence type="ECO:0008006" key="5">
    <source>
        <dbReference type="Google" id="ProtNLM"/>
    </source>
</evidence>
<keyword evidence="1" id="KW-0812">Transmembrane</keyword>
<keyword evidence="1" id="KW-0472">Membrane</keyword>
<feature type="signal peptide" evidence="2">
    <location>
        <begin position="1"/>
        <end position="18"/>
    </location>
</feature>
<sequence>MKSLLLILFMFMPLGSFSQVMLADSLKSVVDNPALGEKEKPVLLRQLAEIYRINKNYTQAEVRAREAINISLRNKNYTDAVKAYTLITNVKANTRELVALKSISDSTLALAEKANDPLAMAYAYYGIVWLYKTLDDADAVVKYCNLALKQLEKVKDPYVAAKMYYQLYTVYSKWNDDSLVNIYARKATENALLIKDYNLLSNCYTALSIAHEYNYNASKSKPELDSVLFYLHQSEMLYDKYPGQVAHYTEGIACINIADYYLKYFPATDKEAKEQAVQYANTARMIMNNVDGSREVQASSLGILSEYARREGHDGLAENYLLEAYALMKAEELPYYHTMINVVQALSDFYGEKGLYKKALDFQKEVTLYSNKNFNEQQALNAQKLQIQYETERKNEEMRALKEREHNRRLQNYLYGCIALASLFALLFVFKSYHFKLRYSQQREKRLEFEKLDSELQIKLEKEEQARLKVEQQLLETQQQQLKTEAMANVLQLEHKNQMLLQIKDQLTTGDPVNIQKILREEMSLDSDFEQAKLQIQQVHPDFFNLINEKAEKKLSLLDLKLCAYLYLKMDTVQISQLMNIEAKSVRMAKYRVKQKLGLDKGEDLNGFLQGIWG</sequence>
<organism evidence="3 4">
    <name type="scientific">Chitinophaga oryziterrae</name>
    <dbReference type="NCBI Taxonomy" id="1031224"/>
    <lineage>
        <taxon>Bacteria</taxon>
        <taxon>Pseudomonadati</taxon>
        <taxon>Bacteroidota</taxon>
        <taxon>Chitinophagia</taxon>
        <taxon>Chitinophagales</taxon>
        <taxon>Chitinophagaceae</taxon>
        <taxon>Chitinophaga</taxon>
    </lineage>
</organism>
<reference evidence="3 4" key="1">
    <citation type="submission" date="2019-12" db="EMBL/GenBank/DDBJ databases">
        <title>The draft genomic sequence of strain Chitinophaga oryziterrae JCM 16595.</title>
        <authorList>
            <person name="Zhang X."/>
        </authorList>
    </citation>
    <scope>NUCLEOTIDE SEQUENCE [LARGE SCALE GENOMIC DNA]</scope>
    <source>
        <strain evidence="3 4">JCM 16595</strain>
    </source>
</reference>
<gene>
    <name evidence="3" type="ORF">GO495_15280</name>
</gene>
<keyword evidence="2" id="KW-0732">Signal</keyword>
<dbReference type="Gene3D" id="1.25.40.10">
    <property type="entry name" value="Tetratricopeptide repeat domain"/>
    <property type="match status" value="1"/>
</dbReference>
<dbReference type="RefSeq" id="WP_157300590.1">
    <property type="nucleotide sequence ID" value="NZ_BAAAZB010000005.1"/>
</dbReference>
<accession>A0A6N8JCW1</accession>
<keyword evidence="4" id="KW-1185">Reference proteome</keyword>
<feature type="transmembrane region" description="Helical" evidence="1">
    <location>
        <begin position="413"/>
        <end position="433"/>
    </location>
</feature>
<feature type="chain" id="PRO_5026945536" description="Tetratricopeptide repeat protein" evidence="2">
    <location>
        <begin position="19"/>
        <end position="614"/>
    </location>
</feature>
<protein>
    <recommendedName>
        <fullName evidence="5">Tetratricopeptide repeat protein</fullName>
    </recommendedName>
</protein>
<evidence type="ECO:0000313" key="3">
    <source>
        <dbReference type="EMBL" id="MVT41952.1"/>
    </source>
</evidence>
<keyword evidence="1" id="KW-1133">Transmembrane helix</keyword>
<dbReference type="Proteomes" id="UP000468388">
    <property type="component" value="Unassembled WGS sequence"/>
</dbReference>
<dbReference type="AlphaFoldDB" id="A0A6N8JCW1"/>
<evidence type="ECO:0000256" key="2">
    <source>
        <dbReference type="SAM" id="SignalP"/>
    </source>
</evidence>
<proteinExistence type="predicted"/>
<name>A0A6N8JCW1_9BACT</name>
<evidence type="ECO:0000256" key="1">
    <source>
        <dbReference type="SAM" id="Phobius"/>
    </source>
</evidence>